<evidence type="ECO:0000313" key="2">
    <source>
        <dbReference type="EMBL" id="JAD15754.1"/>
    </source>
</evidence>
<dbReference type="Pfam" id="PF16418">
    <property type="entry name" value="CNOT1_HEAT"/>
    <property type="match status" value="1"/>
</dbReference>
<proteinExistence type="predicted"/>
<dbReference type="AlphaFoldDB" id="A0A0A8XPL9"/>
<reference evidence="2" key="1">
    <citation type="submission" date="2014-09" db="EMBL/GenBank/DDBJ databases">
        <authorList>
            <person name="Magalhaes I.L.F."/>
            <person name="Oliveira U."/>
            <person name="Santos F.R."/>
            <person name="Vidigal T.H.D.A."/>
            <person name="Brescovit A.D."/>
            <person name="Santos A.J."/>
        </authorList>
    </citation>
    <scope>NUCLEOTIDE SEQUENCE</scope>
    <source>
        <tissue evidence="2">Shoot tissue taken approximately 20 cm above the soil surface</tissue>
    </source>
</reference>
<accession>A0A0A8XPL9</accession>
<sequence length="572" mass="63678">MTPFNPAVAAEVRALIQGAEDSTFDSIYRELCQLADCSPEGCVLLLQVCVDEVLLNVGGAKNPQLKRDLLSVIFRYCVNKPYFSTSFCEALRTIPVSDGFLEALSNELELSGAERVGLGLALSDSENPDLNVKGQKFSIAQIEELCSNHAHSVSNDRIQEIVVFLHQTDGLSRHMDSFTNIVSLLNVKERPFYVPIPLQEVNSYPANSFRHTELCIGSLDDGFDSLLSEIGKQISMADIITELGYGCTSDIAHCKEILSRFEPLDDTEISKLLGAVVSTHTGLGEAHNSYSTFLSALGNNQTIDPSQLTAWNIDVLVDSINEIAPRTNWTHVIENLDHEGFNIPDEAAFYFLMSAYSRACKDPFPLHAVCGSLWKNTEGQLSFLKHAVASPSDTFTFAHCTRKMAFPDLGNPTQGNQAWYCLDLLEVLCQLAELGYAKPVRSMLDYPLIHCPEVLLLGVSHINTTYNLLQHEVLSFVFPAMLKDTLHSSLVNYLWHVNPCLTLRGFVDAHSDMSCLLRTVEICYDLKILSTVLDSTPFTFSIRVATVAFRKDHSNLEKWLTEKLTAQRETFF</sequence>
<dbReference type="GO" id="GO:0000932">
    <property type="term" value="C:P-body"/>
    <property type="evidence" value="ECO:0007669"/>
    <property type="project" value="TreeGrafter"/>
</dbReference>
<evidence type="ECO:0000259" key="1">
    <source>
        <dbReference type="Pfam" id="PF16418"/>
    </source>
</evidence>
<dbReference type="PANTHER" id="PTHR13162:SF11">
    <property type="entry name" value="CCR4-NOT COMPLEX COMPONENT NOT1 C-TERMINAL DOMAIN-CONTAINING PROTEIN"/>
    <property type="match status" value="1"/>
</dbReference>
<feature type="domain" description="CCR4-NOT transcription complex subunit 1 HEAT repeat" evidence="1">
    <location>
        <begin position="472"/>
        <end position="572"/>
    </location>
</feature>
<reference evidence="2" key="2">
    <citation type="journal article" date="2015" name="Data Brief">
        <title>Shoot transcriptome of the giant reed, Arundo donax.</title>
        <authorList>
            <person name="Barrero R.A."/>
            <person name="Guerrero F.D."/>
            <person name="Moolhuijzen P."/>
            <person name="Goolsby J.A."/>
            <person name="Tidwell J."/>
            <person name="Bellgard S.E."/>
            <person name="Bellgard M.I."/>
        </authorList>
    </citation>
    <scope>NUCLEOTIDE SEQUENCE</scope>
    <source>
        <tissue evidence="2">Shoot tissue taken approximately 20 cm above the soil surface</tissue>
    </source>
</reference>
<dbReference type="GO" id="GO:0060090">
    <property type="term" value="F:molecular adaptor activity"/>
    <property type="evidence" value="ECO:0007669"/>
    <property type="project" value="TreeGrafter"/>
</dbReference>
<dbReference type="GO" id="GO:0030015">
    <property type="term" value="C:CCR4-NOT core complex"/>
    <property type="evidence" value="ECO:0007669"/>
    <property type="project" value="InterPro"/>
</dbReference>
<dbReference type="PANTHER" id="PTHR13162">
    <property type="entry name" value="CCR4-NOT TRANSCRIPTION COMPLEX"/>
    <property type="match status" value="1"/>
</dbReference>
<protein>
    <recommendedName>
        <fullName evidence="1">CCR4-NOT transcription complex subunit 1 HEAT repeat domain-containing protein</fullName>
    </recommendedName>
</protein>
<dbReference type="GO" id="GO:0000288">
    <property type="term" value="P:nuclear-transcribed mRNA catabolic process, deadenylation-dependent decay"/>
    <property type="evidence" value="ECO:0007669"/>
    <property type="project" value="TreeGrafter"/>
</dbReference>
<name>A0A0A8XPL9_ARUDO</name>
<organism evidence="2">
    <name type="scientific">Arundo donax</name>
    <name type="common">Giant reed</name>
    <name type="synonym">Donax arundinaceus</name>
    <dbReference type="NCBI Taxonomy" id="35708"/>
    <lineage>
        <taxon>Eukaryota</taxon>
        <taxon>Viridiplantae</taxon>
        <taxon>Streptophyta</taxon>
        <taxon>Embryophyta</taxon>
        <taxon>Tracheophyta</taxon>
        <taxon>Spermatophyta</taxon>
        <taxon>Magnoliopsida</taxon>
        <taxon>Liliopsida</taxon>
        <taxon>Poales</taxon>
        <taxon>Poaceae</taxon>
        <taxon>PACMAD clade</taxon>
        <taxon>Arundinoideae</taxon>
        <taxon>Arundineae</taxon>
        <taxon>Arundo</taxon>
    </lineage>
</organism>
<dbReference type="GO" id="GO:0017148">
    <property type="term" value="P:negative regulation of translation"/>
    <property type="evidence" value="ECO:0007669"/>
    <property type="project" value="InterPro"/>
</dbReference>
<dbReference type="InterPro" id="IPR040398">
    <property type="entry name" value="Not1"/>
</dbReference>
<dbReference type="EMBL" id="GBRH01282141">
    <property type="protein sequence ID" value="JAD15754.1"/>
    <property type="molecule type" value="Transcribed_RNA"/>
</dbReference>
<dbReference type="InterPro" id="IPR032194">
    <property type="entry name" value="CNOT1_HEAT"/>
</dbReference>